<dbReference type="InterPro" id="IPR051532">
    <property type="entry name" value="Ester_Hydrolysis_Enzymes"/>
</dbReference>
<dbReference type="STRING" id="454136.NIES2119_26015"/>
<sequence length="247" mass="27910">MFRLAWILAVTTLLTSLVLNIILFIGARHYYLLLNQTTLDPLGLEYFTGNLKPSDVDKSTAKVVFFGDSRAEAWAFFREIKGFAVVNRGVSGQTSTQVLGRFEKQVLPLRPQIILVQVGVNDLKAIALFPDRKTTIVTNCKTNIQEIVKRSRSLGATVILTTIFPPGEIPLIRKPFWSSEIDRAITEVNSYIYSLKAPNVIILDSYSLLNQNQKNQYYRDSLHLNSKGYEILNKELTKVLTKVKTAQ</sequence>
<dbReference type="SUPFAM" id="SSF52266">
    <property type="entry name" value="SGNH hydrolase"/>
    <property type="match status" value="1"/>
</dbReference>
<comment type="caution">
    <text evidence="2">The sequence shown here is derived from an EMBL/GenBank/DDBJ whole genome shotgun (WGS) entry which is preliminary data.</text>
</comment>
<dbReference type="EMBL" id="MRCE01000039">
    <property type="protein sequence ID" value="OKH32484.1"/>
    <property type="molecule type" value="Genomic_DNA"/>
</dbReference>
<protein>
    <submittedName>
        <fullName evidence="2">Lysophospholipase</fullName>
    </submittedName>
</protein>
<accession>A0A1U7I806</accession>
<dbReference type="InterPro" id="IPR013830">
    <property type="entry name" value="SGNH_hydro"/>
</dbReference>
<dbReference type="GO" id="GO:0004622">
    <property type="term" value="F:phosphatidylcholine lysophospholipase activity"/>
    <property type="evidence" value="ECO:0007669"/>
    <property type="project" value="TreeGrafter"/>
</dbReference>
<evidence type="ECO:0000313" key="3">
    <source>
        <dbReference type="Proteomes" id="UP000185860"/>
    </source>
</evidence>
<dbReference type="PANTHER" id="PTHR30383:SF5">
    <property type="entry name" value="SGNH HYDROLASE-TYPE ESTERASE DOMAIN-CONTAINING PROTEIN"/>
    <property type="match status" value="1"/>
</dbReference>
<name>A0A1U7I806_9CYAN</name>
<organism evidence="2 3">
    <name type="scientific">[Phormidium ambiguum] IAM M-71</name>
    <dbReference type="NCBI Taxonomy" id="454136"/>
    <lineage>
        <taxon>Bacteria</taxon>
        <taxon>Bacillati</taxon>
        <taxon>Cyanobacteriota</taxon>
        <taxon>Cyanophyceae</taxon>
        <taxon>Oscillatoriophycideae</taxon>
        <taxon>Aerosakkonematales</taxon>
        <taxon>Aerosakkonemataceae</taxon>
        <taxon>Floridanema</taxon>
    </lineage>
</organism>
<dbReference type="Gene3D" id="3.40.50.1110">
    <property type="entry name" value="SGNH hydrolase"/>
    <property type="match status" value="1"/>
</dbReference>
<dbReference type="AlphaFoldDB" id="A0A1U7I806"/>
<evidence type="ECO:0000259" key="1">
    <source>
        <dbReference type="Pfam" id="PF13472"/>
    </source>
</evidence>
<gene>
    <name evidence="2" type="ORF">NIES2119_26015</name>
</gene>
<dbReference type="Proteomes" id="UP000185860">
    <property type="component" value="Unassembled WGS sequence"/>
</dbReference>
<proteinExistence type="predicted"/>
<feature type="domain" description="SGNH hydrolase-type esterase" evidence="1">
    <location>
        <begin position="73"/>
        <end position="231"/>
    </location>
</feature>
<dbReference type="InterPro" id="IPR036514">
    <property type="entry name" value="SGNH_hydro_sf"/>
</dbReference>
<dbReference type="Pfam" id="PF13472">
    <property type="entry name" value="Lipase_GDSL_2"/>
    <property type="match status" value="1"/>
</dbReference>
<evidence type="ECO:0000313" key="2">
    <source>
        <dbReference type="EMBL" id="OKH32484.1"/>
    </source>
</evidence>
<reference evidence="2 3" key="1">
    <citation type="submission" date="2016-11" db="EMBL/GenBank/DDBJ databases">
        <title>Draft Genome Sequences of Nine Cyanobacterial Strains from Diverse Habitats.</title>
        <authorList>
            <person name="Zhu T."/>
            <person name="Hou S."/>
            <person name="Lu X."/>
            <person name="Hess W.R."/>
        </authorList>
    </citation>
    <scope>NUCLEOTIDE SEQUENCE [LARGE SCALE GENOMIC DNA]</scope>
    <source>
        <strain evidence="2 3">IAM M-71</strain>
    </source>
</reference>
<dbReference type="PANTHER" id="PTHR30383">
    <property type="entry name" value="THIOESTERASE 1/PROTEASE 1/LYSOPHOSPHOLIPASE L1"/>
    <property type="match status" value="1"/>
</dbReference>